<dbReference type="SUPFAM" id="SSF82866">
    <property type="entry name" value="Multidrug efflux transporter AcrB transmembrane domain"/>
    <property type="match status" value="2"/>
</dbReference>
<evidence type="ECO:0000313" key="8">
    <source>
        <dbReference type="EMBL" id="GEJ58144.1"/>
    </source>
</evidence>
<dbReference type="InterPro" id="IPR000731">
    <property type="entry name" value="SSD"/>
</dbReference>
<feature type="transmembrane region" description="Helical" evidence="6">
    <location>
        <begin position="253"/>
        <end position="275"/>
    </location>
</feature>
<dbReference type="PANTHER" id="PTHR33406">
    <property type="entry name" value="MEMBRANE PROTEIN MJ1562-RELATED"/>
    <property type="match status" value="1"/>
</dbReference>
<feature type="transmembrane region" description="Helical" evidence="6">
    <location>
        <begin position="380"/>
        <end position="400"/>
    </location>
</feature>
<evidence type="ECO:0000313" key="9">
    <source>
        <dbReference type="Proteomes" id="UP000503640"/>
    </source>
</evidence>
<evidence type="ECO:0000259" key="7">
    <source>
        <dbReference type="PROSITE" id="PS50156"/>
    </source>
</evidence>
<feature type="transmembrane region" description="Helical" evidence="6">
    <location>
        <begin position="197"/>
        <end position="217"/>
    </location>
</feature>
<feature type="transmembrane region" description="Helical" evidence="6">
    <location>
        <begin position="223"/>
        <end position="246"/>
    </location>
</feature>
<dbReference type="Pfam" id="PF03176">
    <property type="entry name" value="MMPL"/>
    <property type="match status" value="2"/>
</dbReference>
<feature type="transmembrane region" description="Helical" evidence="6">
    <location>
        <begin position="326"/>
        <end position="349"/>
    </location>
</feature>
<feature type="domain" description="SSD" evidence="7">
    <location>
        <begin position="223"/>
        <end position="348"/>
    </location>
</feature>
<sequence>MPGNDRATRALARVVRWRGAFLAVYALLVPVAAVVAARIPSEGAIDRLIVPSDPDYAATRAFQRIFPETPQVLLLLESEDPWSRQAVARVDAAEGALRGVPHVGAFSVLDVLRRARPGAGLDELRRVAAGTDFFRRQGLVGDRFMTVMVGLDVRGPAERDAALAAVDAALAGARVGPVRRVGAPYVTSWLERQSSAASARSFPIFAVLLVGIALFLYRSWRALLALVLALGAAVALGVAAGGLLGFTFTIVSVLVPLTLLVTTLATLVYLHSRFVDQPPGVPLREHHLAALRNKLLPVTASTLAAALGFAALAVSRIRPIREMGLWTAAGLVVSWVVCLTLFPALQLVLKTPTGQSVRVRGRLYDRVADALPGLTFRHRWTLAGGALAVCAAGLVAVFGVPGAVRGMSVGVDTLAYLDPSTAIHRDLAWFREHVMDLNVARVWIHLPAPAATDPEVLRAVDRFQSAVEAAPDVTAAIGPTTPLRLRRYLAGQGEALPADADGFASAAADLEQLLLTEPDLRGFIDVKGLADLQLTVLFRNGDAAGYQAMAGRVAAAWQAARAGAPALAGAEMRVVGESLLQTKVGASLVPTLAESFTLTVVLIFAVFLVLFRSGVERLLAMIPSLFALLATFLGMRLLGGSLNVATIIIATTVLGTTENDQIHFFHHMHERAGAGVEERLRHTLRVSGRAIAFATLINAAGFLGLAVSSFPPLRQFGIMASAAFLLALLADFTALPASLWIAARWRARRPPAP</sequence>
<protein>
    <recommendedName>
        <fullName evidence="7">SSD domain-containing protein</fullName>
    </recommendedName>
</protein>
<feature type="domain" description="SSD" evidence="7">
    <location>
        <begin position="629"/>
        <end position="741"/>
    </location>
</feature>
<comment type="caution">
    <text evidence="8">The sequence shown here is derived from an EMBL/GenBank/DDBJ whole genome shotgun (WGS) entry which is preliminary data.</text>
</comment>
<feature type="transmembrane region" description="Helical" evidence="6">
    <location>
        <begin position="588"/>
        <end position="611"/>
    </location>
</feature>
<feature type="transmembrane region" description="Helical" evidence="6">
    <location>
        <begin position="617"/>
        <end position="638"/>
    </location>
</feature>
<feature type="transmembrane region" description="Helical" evidence="6">
    <location>
        <begin position="295"/>
        <end position="314"/>
    </location>
</feature>
<evidence type="ECO:0000256" key="6">
    <source>
        <dbReference type="SAM" id="Phobius"/>
    </source>
</evidence>
<dbReference type="RefSeq" id="WP_176066430.1">
    <property type="nucleotide sequence ID" value="NZ_BJTG01000007.1"/>
</dbReference>
<keyword evidence="5 6" id="KW-0472">Membrane</keyword>
<dbReference type="AlphaFoldDB" id="A0A7I9VP05"/>
<reference evidence="9" key="1">
    <citation type="journal article" date="2020" name="Appl. Environ. Microbiol.">
        <title>Diazotrophic Anaeromyxobacter Isolates from Soils.</title>
        <authorList>
            <person name="Masuda Y."/>
            <person name="Yamanaka H."/>
            <person name="Xu Z.X."/>
            <person name="Shiratori Y."/>
            <person name="Aono T."/>
            <person name="Amachi S."/>
            <person name="Senoo K."/>
            <person name="Itoh H."/>
        </authorList>
    </citation>
    <scope>NUCLEOTIDE SEQUENCE [LARGE SCALE GENOMIC DNA]</scope>
    <source>
        <strain evidence="9">R267</strain>
    </source>
</reference>
<dbReference type="Proteomes" id="UP000503640">
    <property type="component" value="Unassembled WGS sequence"/>
</dbReference>
<organism evidence="8 9">
    <name type="scientific">Anaeromyxobacter diazotrophicus</name>
    <dbReference type="NCBI Taxonomy" id="2590199"/>
    <lineage>
        <taxon>Bacteria</taxon>
        <taxon>Pseudomonadati</taxon>
        <taxon>Myxococcota</taxon>
        <taxon>Myxococcia</taxon>
        <taxon>Myxococcales</taxon>
        <taxon>Cystobacterineae</taxon>
        <taxon>Anaeromyxobacteraceae</taxon>
        <taxon>Anaeromyxobacter</taxon>
    </lineage>
</organism>
<feature type="transmembrane region" description="Helical" evidence="6">
    <location>
        <begin position="20"/>
        <end position="39"/>
    </location>
</feature>
<evidence type="ECO:0000256" key="5">
    <source>
        <dbReference type="ARBA" id="ARBA00023136"/>
    </source>
</evidence>
<evidence type="ECO:0000256" key="4">
    <source>
        <dbReference type="ARBA" id="ARBA00022989"/>
    </source>
</evidence>
<keyword evidence="4 6" id="KW-1133">Transmembrane helix</keyword>
<keyword evidence="2" id="KW-1003">Cell membrane</keyword>
<dbReference type="PROSITE" id="PS50156">
    <property type="entry name" value="SSD"/>
    <property type="match status" value="2"/>
</dbReference>
<evidence type="ECO:0000256" key="3">
    <source>
        <dbReference type="ARBA" id="ARBA00022692"/>
    </source>
</evidence>
<dbReference type="PANTHER" id="PTHR33406:SF12">
    <property type="entry name" value="BLR2997 PROTEIN"/>
    <property type="match status" value="1"/>
</dbReference>
<feature type="transmembrane region" description="Helical" evidence="6">
    <location>
        <begin position="690"/>
        <end position="710"/>
    </location>
</feature>
<proteinExistence type="predicted"/>
<dbReference type="InterPro" id="IPR050545">
    <property type="entry name" value="Mycobact_MmpL"/>
</dbReference>
<name>A0A7I9VP05_9BACT</name>
<feature type="transmembrane region" description="Helical" evidence="6">
    <location>
        <begin position="716"/>
        <end position="743"/>
    </location>
</feature>
<dbReference type="EMBL" id="BJTG01000007">
    <property type="protein sequence ID" value="GEJ58144.1"/>
    <property type="molecule type" value="Genomic_DNA"/>
</dbReference>
<evidence type="ECO:0000256" key="2">
    <source>
        <dbReference type="ARBA" id="ARBA00022475"/>
    </source>
</evidence>
<keyword evidence="3 6" id="KW-0812">Transmembrane</keyword>
<gene>
    <name evidence="8" type="ORF">AMYX_28850</name>
</gene>
<evidence type="ECO:0000256" key="1">
    <source>
        <dbReference type="ARBA" id="ARBA00004651"/>
    </source>
</evidence>
<dbReference type="Gene3D" id="1.20.1640.10">
    <property type="entry name" value="Multidrug efflux transporter AcrB transmembrane domain"/>
    <property type="match status" value="2"/>
</dbReference>
<comment type="subcellular location">
    <subcellularLocation>
        <location evidence="1">Cell membrane</location>
        <topology evidence="1">Multi-pass membrane protein</topology>
    </subcellularLocation>
</comment>
<accession>A0A7I9VP05</accession>
<keyword evidence="9" id="KW-1185">Reference proteome</keyword>
<dbReference type="GO" id="GO:0005886">
    <property type="term" value="C:plasma membrane"/>
    <property type="evidence" value="ECO:0007669"/>
    <property type="project" value="UniProtKB-SubCell"/>
</dbReference>
<dbReference type="InterPro" id="IPR004869">
    <property type="entry name" value="MMPL_dom"/>
</dbReference>